<feature type="transmembrane region" description="Helical" evidence="2">
    <location>
        <begin position="78"/>
        <end position="98"/>
    </location>
</feature>
<sequence>MSTAQVQRKTRRSTARRQHSRGRHNARPTATRPWVGRPLPARPGTSPIRRPLPVTPAAPPPEPENARGSTMTARHAEVITATLSITTFLTIGAMWIGYF</sequence>
<evidence type="ECO:0000313" key="3">
    <source>
        <dbReference type="EMBL" id="MDI2029595.1"/>
    </source>
</evidence>
<keyword evidence="2" id="KW-0812">Transmembrane</keyword>
<accession>A0ABT6PP28</accession>
<evidence type="ECO:0000256" key="1">
    <source>
        <dbReference type="SAM" id="MobiDB-lite"/>
    </source>
</evidence>
<evidence type="ECO:0000313" key="4">
    <source>
        <dbReference type="Proteomes" id="UP001237595"/>
    </source>
</evidence>
<feature type="compositionally biased region" description="Basic residues" evidence="1">
    <location>
        <begin position="8"/>
        <end position="26"/>
    </location>
</feature>
<feature type="compositionally biased region" description="Pro residues" evidence="1">
    <location>
        <begin position="53"/>
        <end position="63"/>
    </location>
</feature>
<proteinExistence type="predicted"/>
<gene>
    <name evidence="3" type="ORF">QFW96_13275</name>
</gene>
<reference evidence="3 4" key="1">
    <citation type="submission" date="2023-04" db="EMBL/GenBank/DDBJ databases">
        <title>Draft genome sequence of Saccharopolyspora sp. TS4A08 isolated from sweet potato rhizospheric soil.</title>
        <authorList>
            <person name="Suksaard P."/>
            <person name="Duangmal K."/>
        </authorList>
    </citation>
    <scope>NUCLEOTIDE SEQUENCE [LARGE SCALE GENOMIC DNA]</scope>
    <source>
        <strain evidence="3 4">TS4A08</strain>
    </source>
</reference>
<dbReference type="EMBL" id="JASAOF010000006">
    <property type="protein sequence ID" value="MDI2029595.1"/>
    <property type="molecule type" value="Genomic_DNA"/>
</dbReference>
<dbReference type="RefSeq" id="WP_281455914.1">
    <property type="nucleotide sequence ID" value="NZ_JASAOF010000006.1"/>
</dbReference>
<organism evidence="3 4">
    <name type="scientific">Saccharopolyspora ipomoeae</name>
    <dbReference type="NCBI Taxonomy" id="3042027"/>
    <lineage>
        <taxon>Bacteria</taxon>
        <taxon>Bacillati</taxon>
        <taxon>Actinomycetota</taxon>
        <taxon>Actinomycetes</taxon>
        <taxon>Pseudonocardiales</taxon>
        <taxon>Pseudonocardiaceae</taxon>
        <taxon>Saccharopolyspora</taxon>
    </lineage>
</organism>
<keyword evidence="2" id="KW-1133">Transmembrane helix</keyword>
<evidence type="ECO:0000256" key="2">
    <source>
        <dbReference type="SAM" id="Phobius"/>
    </source>
</evidence>
<keyword evidence="4" id="KW-1185">Reference proteome</keyword>
<comment type="caution">
    <text evidence="3">The sequence shown here is derived from an EMBL/GenBank/DDBJ whole genome shotgun (WGS) entry which is preliminary data.</text>
</comment>
<name>A0ABT6PP28_9PSEU</name>
<protein>
    <submittedName>
        <fullName evidence="3">Uncharacterized protein</fullName>
    </submittedName>
</protein>
<feature type="region of interest" description="Disordered" evidence="1">
    <location>
        <begin position="1"/>
        <end position="72"/>
    </location>
</feature>
<dbReference type="Proteomes" id="UP001237595">
    <property type="component" value="Unassembled WGS sequence"/>
</dbReference>
<keyword evidence="2" id="KW-0472">Membrane</keyword>